<reference evidence="1 2" key="1">
    <citation type="submission" date="2022-05" db="EMBL/GenBank/DDBJ databases">
        <title>Genome Sequencing of Bee-Associated Microbes.</title>
        <authorList>
            <person name="Dunlap C."/>
        </authorList>
    </citation>
    <scope>NUCLEOTIDE SEQUENCE [LARGE SCALE GENOMIC DNA]</scope>
    <source>
        <strain evidence="1 2">NRRL B-04010</strain>
    </source>
</reference>
<gene>
    <name evidence="1" type="ORF">M5X12_01060</name>
</gene>
<accession>A0ABT4GR33</accession>
<proteinExistence type="predicted"/>
<dbReference type="RefSeq" id="WP_268594672.1">
    <property type="nucleotide sequence ID" value="NZ_JAMDLX010000105.1"/>
</dbReference>
<evidence type="ECO:0000313" key="2">
    <source>
        <dbReference type="Proteomes" id="UP001527181"/>
    </source>
</evidence>
<name>A0ABT4GR33_PAEAL</name>
<evidence type="ECO:0000313" key="1">
    <source>
        <dbReference type="EMBL" id="MCY9759153.1"/>
    </source>
</evidence>
<comment type="caution">
    <text evidence="1">The sequence shown here is derived from an EMBL/GenBank/DDBJ whole genome shotgun (WGS) entry which is preliminary data.</text>
</comment>
<organism evidence="1 2">
    <name type="scientific">Paenibacillus alvei</name>
    <name type="common">Bacillus alvei</name>
    <dbReference type="NCBI Taxonomy" id="44250"/>
    <lineage>
        <taxon>Bacteria</taxon>
        <taxon>Bacillati</taxon>
        <taxon>Bacillota</taxon>
        <taxon>Bacilli</taxon>
        <taxon>Bacillales</taxon>
        <taxon>Paenibacillaceae</taxon>
        <taxon>Paenibacillus</taxon>
    </lineage>
</organism>
<keyword evidence="2" id="KW-1185">Reference proteome</keyword>
<sequence length="104" mass="12205">MGIVEQMEAKWDEMGAVKKERGILFEDFEANKEKIAELYYEGEILKLQYMFLKRQQLAEADRTFPVVAESIDSVSSINETCISALQKRLIKDGFEERLRRERLI</sequence>
<protein>
    <submittedName>
        <fullName evidence="1">Uncharacterized protein</fullName>
    </submittedName>
</protein>
<dbReference type="Proteomes" id="UP001527181">
    <property type="component" value="Unassembled WGS sequence"/>
</dbReference>
<dbReference type="EMBL" id="JAMDNP010000002">
    <property type="protein sequence ID" value="MCY9759153.1"/>
    <property type="molecule type" value="Genomic_DNA"/>
</dbReference>